<accession>A0ABT8JLC1</accession>
<dbReference type="PANTHER" id="PTHR43308">
    <property type="entry name" value="OUTER MEMBRANE PROTEIN ALPHA-RELATED"/>
    <property type="match status" value="1"/>
</dbReference>
<protein>
    <submittedName>
        <fullName evidence="3">DUF4855 domain-containing protein</fullName>
    </submittedName>
</protein>
<dbReference type="InterPro" id="IPR032329">
    <property type="entry name" value="DUF4855"/>
</dbReference>
<sequence>MKKRLQQLGFVITIICLSIIGTSTAQASTFKDVSYQYWAYKDIQFAAQHNVIRGFSDGYFRPGYDIKRKDAAVMLTRVLDLYELENEPTPVEDLLPTSPGYKEIMIALENNWLSLDKGYFHPDEPLTRDEMSKMLATAYGYEGKGGSQFIDVPYEDPYFLYIDAIAFEEVTTGYKDDTFRPSETVTRGQFSAFIYRVYQKPVAYEVRNDGELIDVVQNVDDAIELALYYPKGTVHPQSNKFNKYPQTIAAADKTNLNSGVLIYNGYNETEKFTTNFFNQYLKTKLKDGERKDMFDTFVILGLRYNENNDQFVDGPSNHANYSDWRTYVEKTFAQDGAVVNLNSTARQLNRKVDVYIAIPYPKRNEPIIKFNGESAGCDVYARYDLANWYVKEVMERFENGKYENLNFKGFYWLSETVRTVDDEVIISSISSILRKNNKFFIYSPHATSTNFYKWKDYGFDAAFLQPNAFRSSITNKEERLHRAFLNAQIYGTGITIEIDSYHTDKAEQGVETFDLYMDMSKRYGLDEKGMMFYQGVNMVERMATFDHPIYKRWYEQLTETFFNKQ</sequence>
<gene>
    <name evidence="3" type="ORF">P5G49_00445</name>
</gene>
<evidence type="ECO:0000256" key="1">
    <source>
        <dbReference type="SAM" id="SignalP"/>
    </source>
</evidence>
<dbReference type="Pfam" id="PF16147">
    <property type="entry name" value="DUF4855"/>
    <property type="match status" value="1"/>
</dbReference>
<dbReference type="InterPro" id="IPR001119">
    <property type="entry name" value="SLH_dom"/>
</dbReference>
<feature type="chain" id="PRO_5046744556" evidence="1">
    <location>
        <begin position="28"/>
        <end position="565"/>
    </location>
</feature>
<reference evidence="3" key="1">
    <citation type="submission" date="2023-03" db="EMBL/GenBank/DDBJ databases">
        <title>MT1 and MT2 Draft Genomes of Novel Species.</title>
        <authorList>
            <person name="Venkateswaran K."/>
        </authorList>
    </citation>
    <scope>NUCLEOTIDE SEQUENCE</scope>
    <source>
        <strain evidence="3">F6_3S_P_2</strain>
    </source>
</reference>
<feature type="signal peptide" evidence="1">
    <location>
        <begin position="1"/>
        <end position="27"/>
    </location>
</feature>
<dbReference type="InterPro" id="IPR051465">
    <property type="entry name" value="Cell_Envelope_Struct_Comp"/>
</dbReference>
<keyword evidence="1" id="KW-0732">Signal</keyword>
<dbReference type="PANTHER" id="PTHR43308:SF5">
    <property type="entry name" value="S-LAYER PROTEIN _ PEPTIDOGLYCAN ENDO-BETA-N-ACETYLGLUCOSAMINIDASE"/>
    <property type="match status" value="1"/>
</dbReference>
<feature type="domain" description="SLH" evidence="2">
    <location>
        <begin position="26"/>
        <end position="89"/>
    </location>
</feature>
<dbReference type="Proteomes" id="UP001175097">
    <property type="component" value="Unassembled WGS sequence"/>
</dbReference>
<evidence type="ECO:0000259" key="2">
    <source>
        <dbReference type="PROSITE" id="PS51272"/>
    </source>
</evidence>
<dbReference type="Pfam" id="PF00395">
    <property type="entry name" value="SLH"/>
    <property type="match status" value="2"/>
</dbReference>
<dbReference type="PROSITE" id="PS51272">
    <property type="entry name" value="SLH"/>
    <property type="match status" value="2"/>
</dbReference>
<comment type="caution">
    <text evidence="3">The sequence shown here is derived from an EMBL/GenBank/DDBJ whole genome shotgun (WGS) entry which is preliminary data.</text>
</comment>
<feature type="domain" description="SLH" evidence="2">
    <location>
        <begin position="145"/>
        <end position="208"/>
    </location>
</feature>
<name>A0ABT8JLC1_9BACL</name>
<proteinExistence type="predicted"/>
<organism evidence="3 4">
    <name type="scientific">Sporosarcina highlanderae</name>
    <dbReference type="NCBI Taxonomy" id="3035916"/>
    <lineage>
        <taxon>Bacteria</taxon>
        <taxon>Bacillati</taxon>
        <taxon>Bacillota</taxon>
        <taxon>Bacilli</taxon>
        <taxon>Bacillales</taxon>
        <taxon>Caryophanaceae</taxon>
        <taxon>Sporosarcina</taxon>
    </lineage>
</organism>
<evidence type="ECO:0000313" key="3">
    <source>
        <dbReference type="EMBL" id="MDN4605943.1"/>
    </source>
</evidence>
<evidence type="ECO:0000313" key="4">
    <source>
        <dbReference type="Proteomes" id="UP001175097"/>
    </source>
</evidence>
<dbReference type="RefSeq" id="WP_301241463.1">
    <property type="nucleotide sequence ID" value="NZ_JAROCC010000001.1"/>
</dbReference>
<keyword evidence="4" id="KW-1185">Reference proteome</keyword>
<dbReference type="EMBL" id="JAROCC010000001">
    <property type="protein sequence ID" value="MDN4605943.1"/>
    <property type="molecule type" value="Genomic_DNA"/>
</dbReference>